<evidence type="ECO:0000256" key="1">
    <source>
        <dbReference type="SAM" id="SignalP"/>
    </source>
</evidence>
<gene>
    <name evidence="2" type="ORF">CKO45_20465</name>
</gene>
<comment type="caution">
    <text evidence="2">The sequence shown here is derived from an EMBL/GenBank/DDBJ whole genome shotgun (WGS) entry which is preliminary data.</text>
</comment>
<protein>
    <recommendedName>
        <fullName evidence="4">PEP-CTERM protein-sorting domain-containing protein</fullName>
    </recommendedName>
</protein>
<keyword evidence="3" id="KW-1185">Reference proteome</keyword>
<evidence type="ECO:0000313" key="2">
    <source>
        <dbReference type="EMBL" id="MBK1660597.1"/>
    </source>
</evidence>
<proteinExistence type="predicted"/>
<keyword evidence="1" id="KW-0732">Signal</keyword>
<organism evidence="2 3">
    <name type="scientific">Paracraurococcus ruber</name>
    <dbReference type="NCBI Taxonomy" id="77675"/>
    <lineage>
        <taxon>Bacteria</taxon>
        <taxon>Pseudomonadati</taxon>
        <taxon>Pseudomonadota</taxon>
        <taxon>Alphaproteobacteria</taxon>
        <taxon>Acetobacterales</taxon>
        <taxon>Roseomonadaceae</taxon>
        <taxon>Paracraurococcus</taxon>
    </lineage>
</organism>
<evidence type="ECO:0000313" key="3">
    <source>
        <dbReference type="Proteomes" id="UP000697995"/>
    </source>
</evidence>
<accession>A0ABS1D1D2</accession>
<dbReference type="RefSeq" id="WP_158292343.1">
    <property type="nucleotide sequence ID" value="NZ_NRSG01000193.1"/>
</dbReference>
<feature type="chain" id="PRO_5046384612" description="PEP-CTERM protein-sorting domain-containing protein" evidence="1">
    <location>
        <begin position="24"/>
        <end position="199"/>
    </location>
</feature>
<name>A0ABS1D1D2_9PROT</name>
<feature type="signal peptide" evidence="1">
    <location>
        <begin position="1"/>
        <end position="23"/>
    </location>
</feature>
<reference evidence="2 3" key="1">
    <citation type="journal article" date="2020" name="Microorganisms">
        <title>Osmotic Adaptation and Compatible Solute Biosynthesis of Phototrophic Bacteria as Revealed from Genome Analyses.</title>
        <authorList>
            <person name="Imhoff J.F."/>
            <person name="Rahn T."/>
            <person name="Kunzel S."/>
            <person name="Keller A."/>
            <person name="Neulinger S.C."/>
        </authorList>
    </citation>
    <scope>NUCLEOTIDE SEQUENCE [LARGE SCALE GENOMIC DNA]</scope>
    <source>
        <strain evidence="2 3">DSM 15382</strain>
    </source>
</reference>
<dbReference type="EMBL" id="NRSG01000193">
    <property type="protein sequence ID" value="MBK1660597.1"/>
    <property type="molecule type" value="Genomic_DNA"/>
</dbReference>
<dbReference type="Proteomes" id="UP000697995">
    <property type="component" value="Unassembled WGS sequence"/>
</dbReference>
<evidence type="ECO:0008006" key="4">
    <source>
        <dbReference type="Google" id="ProtNLM"/>
    </source>
</evidence>
<sequence>MKCILPAAVAALVVLGSVGASQAATSLQTVSIGSLPIVVGAGQSVSVALDPFARFDPAAGTLNAVTLATTITFAFSSPAMPGDFFSLSVKEPASNVTVDGLQGDALGDAPIVYLGGNTFPAPFGPQAPLFLGTGMTTLVLQTFSTRALSVTGFQATVTYDYTPQRVEVPAPASLAVLGAGLLGLAAAQRNSRRRKHAGR</sequence>